<dbReference type="SUPFAM" id="SSF55729">
    <property type="entry name" value="Acyl-CoA N-acyltransferases (Nat)"/>
    <property type="match status" value="1"/>
</dbReference>
<dbReference type="EMBL" id="CAFABC010000023">
    <property type="protein sequence ID" value="CAB4826113.1"/>
    <property type="molecule type" value="Genomic_DNA"/>
</dbReference>
<dbReference type="GO" id="GO:0005737">
    <property type="term" value="C:cytoplasm"/>
    <property type="evidence" value="ECO:0007669"/>
    <property type="project" value="TreeGrafter"/>
</dbReference>
<dbReference type="PANTHER" id="PTHR43792:SF8">
    <property type="entry name" value="[RIBOSOMAL PROTEIN US5]-ALANINE N-ACETYLTRANSFERASE"/>
    <property type="match status" value="1"/>
</dbReference>
<dbReference type="GO" id="GO:0008999">
    <property type="term" value="F:protein-N-terminal-alanine acetyltransferase activity"/>
    <property type="evidence" value="ECO:0007669"/>
    <property type="project" value="TreeGrafter"/>
</dbReference>
<protein>
    <submittedName>
        <fullName evidence="6">Unannotated protein</fullName>
    </submittedName>
</protein>
<dbReference type="EMBL" id="CAEZYO010000025">
    <property type="protein sequence ID" value="CAB4732229.1"/>
    <property type="molecule type" value="Genomic_DNA"/>
</dbReference>
<dbReference type="EMBL" id="CAESAH010000026">
    <property type="protein sequence ID" value="CAB4340488.1"/>
    <property type="molecule type" value="Genomic_DNA"/>
</dbReference>
<evidence type="ECO:0000259" key="4">
    <source>
        <dbReference type="PROSITE" id="PS51186"/>
    </source>
</evidence>
<dbReference type="Gene3D" id="3.40.630.30">
    <property type="match status" value="1"/>
</dbReference>
<evidence type="ECO:0000313" key="6">
    <source>
        <dbReference type="EMBL" id="CAB4732229.1"/>
    </source>
</evidence>
<evidence type="ECO:0000256" key="2">
    <source>
        <dbReference type="ARBA" id="ARBA00023315"/>
    </source>
</evidence>
<dbReference type="PROSITE" id="PS51186">
    <property type="entry name" value="GNAT"/>
    <property type="match status" value="1"/>
</dbReference>
<dbReference type="Pfam" id="PF13302">
    <property type="entry name" value="Acetyltransf_3"/>
    <property type="match status" value="1"/>
</dbReference>
<keyword evidence="2" id="KW-0012">Acyltransferase</keyword>
<evidence type="ECO:0000313" key="8">
    <source>
        <dbReference type="EMBL" id="CAB5143164.1"/>
    </source>
</evidence>
<accession>A0A6J6SCV6</accession>
<dbReference type="EMBL" id="CAFBRY010000012">
    <property type="protein sequence ID" value="CAB5143164.1"/>
    <property type="molecule type" value="Genomic_DNA"/>
</dbReference>
<proteinExistence type="inferred from homology"/>
<evidence type="ECO:0000256" key="1">
    <source>
        <dbReference type="ARBA" id="ARBA00022679"/>
    </source>
</evidence>
<sequence>MTSTWPVVLHTADLRLQALRFRDRTQWNNVRSENREWLAPWEATIPTITETEDPSRLPSFFEMVRTLNSEARGGRSFSFAIWHERNLIGQISLGGVIYGAMRGGHIGYWIDKNYANRGFTTQAVSALTEYSFAALNLHRIEINIRPENAASRRVAEKAGYIFEGERPRYLHIGGTWRDHVVFVKENPSIK</sequence>
<dbReference type="InterPro" id="IPR000182">
    <property type="entry name" value="GNAT_dom"/>
</dbReference>
<keyword evidence="1" id="KW-0808">Transferase</keyword>
<gene>
    <name evidence="6" type="ORF">UFOPK2731_00917</name>
    <name evidence="7" type="ORF">UFOPK3161_00912</name>
    <name evidence="5" type="ORF">UFOPK3962_00937</name>
    <name evidence="8" type="ORF">UFOPK4427_00624</name>
</gene>
<organism evidence="6">
    <name type="scientific">freshwater metagenome</name>
    <dbReference type="NCBI Taxonomy" id="449393"/>
    <lineage>
        <taxon>unclassified sequences</taxon>
        <taxon>metagenomes</taxon>
        <taxon>ecological metagenomes</taxon>
    </lineage>
</organism>
<feature type="domain" description="N-acetyltransferase" evidence="4">
    <location>
        <begin position="28"/>
        <end position="187"/>
    </location>
</feature>
<dbReference type="InterPro" id="IPR016181">
    <property type="entry name" value="Acyl_CoA_acyltransferase"/>
</dbReference>
<evidence type="ECO:0000313" key="5">
    <source>
        <dbReference type="EMBL" id="CAB4340488.1"/>
    </source>
</evidence>
<dbReference type="InterPro" id="IPR051531">
    <property type="entry name" value="N-acetyltransferase"/>
</dbReference>
<comment type="similarity">
    <text evidence="3">Belongs to the acetyltransferase family. RimJ subfamily.</text>
</comment>
<dbReference type="PANTHER" id="PTHR43792">
    <property type="entry name" value="GNAT FAMILY, PUTATIVE (AFU_ORTHOLOGUE AFUA_3G00765)-RELATED-RELATED"/>
    <property type="match status" value="1"/>
</dbReference>
<dbReference type="AlphaFoldDB" id="A0A6J6SCV6"/>
<evidence type="ECO:0000256" key="3">
    <source>
        <dbReference type="ARBA" id="ARBA00038502"/>
    </source>
</evidence>
<evidence type="ECO:0000313" key="7">
    <source>
        <dbReference type="EMBL" id="CAB4826113.1"/>
    </source>
</evidence>
<reference evidence="6" key="1">
    <citation type="submission" date="2020-05" db="EMBL/GenBank/DDBJ databases">
        <authorList>
            <person name="Chiriac C."/>
            <person name="Salcher M."/>
            <person name="Ghai R."/>
            <person name="Kavagutti S V."/>
        </authorList>
    </citation>
    <scope>NUCLEOTIDE SEQUENCE</scope>
</reference>
<name>A0A6J6SCV6_9ZZZZ</name>